<dbReference type="GO" id="GO:0035721">
    <property type="term" value="P:intraciliary retrograde transport"/>
    <property type="evidence" value="ECO:0007669"/>
    <property type="project" value="TreeGrafter"/>
</dbReference>
<evidence type="ECO:0000313" key="3">
    <source>
        <dbReference type="Proteomes" id="UP000887564"/>
    </source>
</evidence>
<keyword evidence="3" id="KW-1185">Reference proteome</keyword>
<proteinExistence type="predicted"/>
<evidence type="ECO:0000256" key="2">
    <source>
        <dbReference type="ARBA" id="ARBA00022737"/>
    </source>
</evidence>
<dbReference type="WBParaSite" id="PEQ_0000002901-mRNA-1">
    <property type="protein sequence ID" value="PEQ_0000002901-mRNA-1"/>
    <property type="gene ID" value="PEQ_0000002901"/>
</dbReference>
<protein>
    <submittedName>
        <fullName evidence="4">Uncharacterized protein</fullName>
    </submittedName>
</protein>
<organism evidence="3 4">
    <name type="scientific">Parascaris equorum</name>
    <name type="common">Equine roundworm</name>
    <dbReference type="NCBI Taxonomy" id="6256"/>
    <lineage>
        <taxon>Eukaryota</taxon>
        <taxon>Metazoa</taxon>
        <taxon>Ecdysozoa</taxon>
        <taxon>Nematoda</taxon>
        <taxon>Chromadorea</taxon>
        <taxon>Rhabditida</taxon>
        <taxon>Spirurina</taxon>
        <taxon>Ascaridomorpha</taxon>
        <taxon>Ascaridoidea</taxon>
        <taxon>Ascarididae</taxon>
        <taxon>Parascaris</taxon>
    </lineage>
</organism>
<keyword evidence="2" id="KW-0677">Repeat</keyword>
<dbReference type="GO" id="GO:1905515">
    <property type="term" value="P:non-motile cilium assembly"/>
    <property type="evidence" value="ECO:0007669"/>
    <property type="project" value="TreeGrafter"/>
</dbReference>
<dbReference type="GO" id="GO:0030991">
    <property type="term" value="C:intraciliary transport particle A"/>
    <property type="evidence" value="ECO:0007669"/>
    <property type="project" value="TreeGrafter"/>
</dbReference>
<dbReference type="GO" id="GO:0061512">
    <property type="term" value="P:protein localization to cilium"/>
    <property type="evidence" value="ECO:0007669"/>
    <property type="project" value="TreeGrafter"/>
</dbReference>
<evidence type="ECO:0000313" key="4">
    <source>
        <dbReference type="WBParaSite" id="PEQ_0000002901-mRNA-1"/>
    </source>
</evidence>
<reference evidence="4" key="1">
    <citation type="submission" date="2022-11" db="UniProtKB">
        <authorList>
            <consortium name="WormBaseParasite"/>
        </authorList>
    </citation>
    <scope>IDENTIFICATION</scope>
</reference>
<dbReference type="InterPro" id="IPR039857">
    <property type="entry name" value="Ift122/121"/>
</dbReference>
<dbReference type="Proteomes" id="UP000887564">
    <property type="component" value="Unplaced"/>
</dbReference>
<dbReference type="AlphaFoldDB" id="A0A914R1A1"/>
<accession>A0A914R1A1</accession>
<dbReference type="GO" id="GO:0097730">
    <property type="term" value="C:non-motile cilium"/>
    <property type="evidence" value="ECO:0007669"/>
    <property type="project" value="TreeGrafter"/>
</dbReference>
<dbReference type="PANTHER" id="PTHR12764">
    <property type="entry name" value="WD REPEAT DOMAIN-RELATED"/>
    <property type="match status" value="1"/>
</dbReference>
<name>A0A914R1A1_PAREQ</name>
<keyword evidence="1" id="KW-0853">WD repeat</keyword>
<dbReference type="PANTHER" id="PTHR12764:SF4">
    <property type="entry name" value="INTRAFLAGELLAR TRANSPORT PROTEIN 122 HOMOLOG"/>
    <property type="match status" value="1"/>
</dbReference>
<evidence type="ECO:0000256" key="1">
    <source>
        <dbReference type="ARBA" id="ARBA00022574"/>
    </source>
</evidence>
<sequence length="64" mass="7342">MDYFNYGQFLVICGSNRQVTLYSREGTTLGTVAQMDTWVWTVKARPNTNAVVGERIFHITLIEE</sequence>